<dbReference type="EMBL" id="APVH01000082">
    <property type="protein sequence ID" value="EPX75427.1"/>
    <property type="molecule type" value="Genomic_DNA"/>
</dbReference>
<keyword evidence="2" id="KW-1133">Transmembrane helix</keyword>
<feature type="transmembrane region" description="Helical" evidence="2">
    <location>
        <begin position="13"/>
        <end position="32"/>
    </location>
</feature>
<proteinExistence type="predicted"/>
<accession>S9Q5U9</accession>
<dbReference type="HOGENOM" id="CLU_275440_0_0_5"/>
<dbReference type="Proteomes" id="UP000015347">
    <property type="component" value="Unassembled WGS sequence"/>
</dbReference>
<evidence type="ECO:0000313" key="4">
    <source>
        <dbReference type="Proteomes" id="UP000015347"/>
    </source>
</evidence>
<organism evidence="3 4">
    <name type="scientific">Salipiger mucosus DSM 16094</name>
    <dbReference type="NCBI Taxonomy" id="1123237"/>
    <lineage>
        <taxon>Bacteria</taxon>
        <taxon>Pseudomonadati</taxon>
        <taxon>Pseudomonadota</taxon>
        <taxon>Alphaproteobacteria</taxon>
        <taxon>Rhodobacterales</taxon>
        <taxon>Roseobacteraceae</taxon>
        <taxon>Salipiger</taxon>
    </lineage>
</organism>
<keyword evidence="2" id="KW-0812">Transmembrane</keyword>
<name>S9Q5U9_9RHOB</name>
<protein>
    <submittedName>
        <fullName evidence="3">Uncharacterized protein</fullName>
    </submittedName>
</protein>
<feature type="transmembrane region" description="Helical" evidence="2">
    <location>
        <begin position="354"/>
        <end position="375"/>
    </location>
</feature>
<feature type="transmembrane region" description="Helical" evidence="2">
    <location>
        <begin position="59"/>
        <end position="81"/>
    </location>
</feature>
<evidence type="ECO:0000256" key="2">
    <source>
        <dbReference type="SAM" id="Phobius"/>
    </source>
</evidence>
<dbReference type="AlphaFoldDB" id="S9Q5U9"/>
<sequence>MDFAMNIGFSPELLGIGFAFFLLWLGLSWLYLPRLRRRALAAEPGDLARMNRRLAGAGALRDIALAGVIAFAIVLLGLLALNLHVSAVGNTDSDLLGLMALRQQAQTVLDQVQTASLSLWGASIAVIGLIWMVVSRRRAGERWDTALEARRAALRAQADALDMVALRAAAEEVDPRITAGVDERAEALTGQARKTVETMLAAQILTFKDNSEQPMSLLDLAGIRAQLEARAGQAEAEGQGEEATRLREAAEGIGQQLGKLKADFPLELEGMTGPVTTTLARAEVDPEGIVAPEAARRAALADRLVEHRLRNHLAEGRSRAGAEPEDLRGWILAGGTSEAVTKGAGGLGRAARHAAVIAFLLGFVGLGTNALGAGVTASLKEAELGLAGRLSAQSVQTAAARTEAPAEADASDLASDEATTTMLRASMRASFARAVQAGVAPRGPGPVFGPRQRFDLAAVNARQRILAVSARPAAAAVGAANAQGGAAYTVHASHANTNAPPIDAILDPPVDRRIAQLRQNERVWTSLRAAAARPVAPDLAAEQFLRVAFADEAMLRSHQVQLLADRVTADVARTAARTGTIPHGYAPEVRADFVLEAMSDRDRRIITDFESRSAGRAGRYVDDVRTGRIDPGSLHRSAPGSPLRPGGGGAGASAYGDLFPAVLDNAAGAGGGGGGGPSRTASASGKSRVAAKSYRAVRFNRRVGGVVIGRSPEGGDAADITGFDWAMRDGGLTLVLTTREGGRHEMGPFDPAIAHHALSYAADGRVVAATLPLFAAEDAPLEVPTRRVVVHPAFEDTRFACSAIQIDRFVDAVMFDEANTAAEPLRVARNAVTGFGQILRYAGPEDNTPAILDQLGPDMRGAFDHARSCGTGASCFPLETYAGYGMRFGGAGRLLSCFTEAAGPEACGRHLTGLYSETTYSVDSGVREVPYEVDPGLGFLTGEGAEGPLWPLDFIVQAVPEALSREEMAISEDWEPWIFPSFANELRGMVARAVALNPGAAEVLDEMRQFTVLQRLFRAALDGHLGLEFPFAALVPLQEATAESVVIERQEHWNHNQPFFDFMMRQDAWLRDGFARALQSAAPQGACRQALEAAAGAEGWPDAPGHWPRIAAVEAACSASEVPGLAARIADLRDLGLIEEAIQLRASLGRPRAALSCAD</sequence>
<keyword evidence="2" id="KW-0472">Membrane</keyword>
<reference evidence="4" key="1">
    <citation type="journal article" date="2014" name="Stand. Genomic Sci.">
        <title>Genome sequence of the exopolysaccharide-producing Salipiger mucosus type strain (DSM 16094(T)), a moderately halophilic member of the Roseobacter clade.</title>
        <authorList>
            <person name="Riedel T."/>
            <person name="Spring S."/>
            <person name="Fiebig A."/>
            <person name="Petersen J."/>
            <person name="Kyrpides N.C."/>
            <person name="Goker M."/>
            <person name="Klenk H.P."/>
        </authorList>
    </citation>
    <scope>NUCLEOTIDE SEQUENCE [LARGE SCALE GENOMIC DNA]</scope>
    <source>
        <strain evidence="4">DSM 16094</strain>
    </source>
</reference>
<evidence type="ECO:0000256" key="1">
    <source>
        <dbReference type="SAM" id="MobiDB-lite"/>
    </source>
</evidence>
<gene>
    <name evidence="3" type="ORF">Salmuc_04769</name>
</gene>
<keyword evidence="4" id="KW-1185">Reference proteome</keyword>
<comment type="caution">
    <text evidence="3">The sequence shown here is derived from an EMBL/GenBank/DDBJ whole genome shotgun (WGS) entry which is preliminary data.</text>
</comment>
<feature type="transmembrane region" description="Helical" evidence="2">
    <location>
        <begin position="117"/>
        <end position="134"/>
    </location>
</feature>
<evidence type="ECO:0000313" key="3">
    <source>
        <dbReference type="EMBL" id="EPX75427.1"/>
    </source>
</evidence>
<feature type="region of interest" description="Disordered" evidence="1">
    <location>
        <begin position="628"/>
        <end position="650"/>
    </location>
</feature>